<dbReference type="SUPFAM" id="SSF52058">
    <property type="entry name" value="L domain-like"/>
    <property type="match status" value="1"/>
</dbReference>
<dbReference type="EMBL" id="JAPWTK010000109">
    <property type="protein sequence ID" value="KAJ8949837.1"/>
    <property type="molecule type" value="Genomic_DNA"/>
</dbReference>
<reference evidence="1" key="1">
    <citation type="journal article" date="2023" name="Insect Mol. Biol.">
        <title>Genome sequencing provides insights into the evolution of gene families encoding plant cell wall-degrading enzymes in longhorned beetles.</title>
        <authorList>
            <person name="Shin N.R."/>
            <person name="Okamura Y."/>
            <person name="Kirsch R."/>
            <person name="Pauchet Y."/>
        </authorList>
    </citation>
    <scope>NUCLEOTIDE SEQUENCE</scope>
    <source>
        <strain evidence="1">AMC_N1</strain>
    </source>
</reference>
<sequence>MFQFRLLAQIYVRNCVEAILKLISNKLLIPHPRIPNQFIRITIIANQIPSSIVNIDISTNLQAVLKKRFQGKCINLSNFHSDAGLTEFCVLSQPKLMLYVMQFVSELKPPPTKLIFSDNFLRSLEAINVLGTDEVRSIDLRNNELATKEALEPLKKFYIIGNHKIGWKSIV</sequence>
<evidence type="ECO:0000313" key="2">
    <source>
        <dbReference type="Proteomes" id="UP001162162"/>
    </source>
</evidence>
<name>A0AAV8YGZ1_9CUCU</name>
<dbReference type="AlphaFoldDB" id="A0AAV8YGZ1"/>
<dbReference type="Proteomes" id="UP001162162">
    <property type="component" value="Unassembled WGS sequence"/>
</dbReference>
<organism evidence="1 2">
    <name type="scientific">Aromia moschata</name>
    <dbReference type="NCBI Taxonomy" id="1265417"/>
    <lineage>
        <taxon>Eukaryota</taxon>
        <taxon>Metazoa</taxon>
        <taxon>Ecdysozoa</taxon>
        <taxon>Arthropoda</taxon>
        <taxon>Hexapoda</taxon>
        <taxon>Insecta</taxon>
        <taxon>Pterygota</taxon>
        <taxon>Neoptera</taxon>
        <taxon>Endopterygota</taxon>
        <taxon>Coleoptera</taxon>
        <taxon>Polyphaga</taxon>
        <taxon>Cucujiformia</taxon>
        <taxon>Chrysomeloidea</taxon>
        <taxon>Cerambycidae</taxon>
        <taxon>Cerambycinae</taxon>
        <taxon>Callichromatini</taxon>
        <taxon>Aromia</taxon>
    </lineage>
</organism>
<dbReference type="InterPro" id="IPR032675">
    <property type="entry name" value="LRR_dom_sf"/>
</dbReference>
<gene>
    <name evidence="1" type="ORF">NQ318_000536</name>
</gene>
<evidence type="ECO:0000313" key="1">
    <source>
        <dbReference type="EMBL" id="KAJ8949837.1"/>
    </source>
</evidence>
<protein>
    <submittedName>
        <fullName evidence="1">Uncharacterized protein</fullName>
    </submittedName>
</protein>
<proteinExistence type="predicted"/>
<dbReference type="Gene3D" id="3.80.10.10">
    <property type="entry name" value="Ribonuclease Inhibitor"/>
    <property type="match status" value="1"/>
</dbReference>
<keyword evidence="2" id="KW-1185">Reference proteome</keyword>
<accession>A0AAV8YGZ1</accession>
<comment type="caution">
    <text evidence="1">The sequence shown here is derived from an EMBL/GenBank/DDBJ whole genome shotgun (WGS) entry which is preliminary data.</text>
</comment>